<sequence length="166" mass="19220">MREAFKHTVSMEMMQAANGRLPANTESLIEAAHRSNEIAVLLPFYMYCFDARGWQEYTLFAEDSLPAVLNHAAYIALGAPALHADKKLKRYFYGAAAITPLPEDRQTAEDMKTWACRIFRQYQLLRQRTRPGDLRPSVRDRHANAWVAKTWKREASNGYYGREKYE</sequence>
<protein>
    <submittedName>
        <fullName evidence="1">Uncharacterized protein</fullName>
    </submittedName>
</protein>
<dbReference type="Proteomes" id="UP000199488">
    <property type="component" value="Unassembled WGS sequence"/>
</dbReference>
<gene>
    <name evidence="1" type="ORF">SAMN05421781_0808</name>
</gene>
<dbReference type="RefSeq" id="WP_091611458.1">
    <property type="nucleotide sequence ID" value="NZ_FNNC01000001.1"/>
</dbReference>
<proteinExistence type="predicted"/>
<reference evidence="1 2" key="1">
    <citation type="submission" date="2016-10" db="EMBL/GenBank/DDBJ databases">
        <authorList>
            <person name="de Groot N.N."/>
        </authorList>
    </citation>
    <scope>NUCLEOTIDE SEQUENCE [LARGE SCALE GENOMIC DNA]</scope>
    <source>
        <strain evidence="1 2">DSM 23126</strain>
    </source>
</reference>
<evidence type="ECO:0000313" key="1">
    <source>
        <dbReference type="EMBL" id="SDW19680.1"/>
    </source>
</evidence>
<dbReference type="EMBL" id="FNNC01000001">
    <property type="protein sequence ID" value="SDW19680.1"/>
    <property type="molecule type" value="Genomic_DNA"/>
</dbReference>
<keyword evidence="2" id="KW-1185">Reference proteome</keyword>
<accession>A0A1H2RKI1</accession>
<name>A0A1H2RKI1_9BACI</name>
<dbReference type="AlphaFoldDB" id="A0A1H2RKI1"/>
<organism evidence="1 2">
    <name type="scientific">Marinococcus luteus</name>
    <dbReference type="NCBI Taxonomy" id="1122204"/>
    <lineage>
        <taxon>Bacteria</taxon>
        <taxon>Bacillati</taxon>
        <taxon>Bacillota</taxon>
        <taxon>Bacilli</taxon>
        <taxon>Bacillales</taxon>
        <taxon>Bacillaceae</taxon>
        <taxon>Marinococcus</taxon>
    </lineage>
</organism>
<dbReference type="STRING" id="1122204.SAMN05421781_0808"/>
<evidence type="ECO:0000313" key="2">
    <source>
        <dbReference type="Proteomes" id="UP000199488"/>
    </source>
</evidence>